<feature type="compositionally biased region" description="Low complexity" evidence="1">
    <location>
        <begin position="138"/>
        <end position="168"/>
    </location>
</feature>
<feature type="compositionally biased region" description="Basic and acidic residues" evidence="1">
    <location>
        <begin position="504"/>
        <end position="513"/>
    </location>
</feature>
<feature type="domain" description="Glycosyl transferase family 25" evidence="2">
    <location>
        <begin position="1051"/>
        <end position="1231"/>
    </location>
</feature>
<evidence type="ECO:0000313" key="3">
    <source>
        <dbReference type="EMBL" id="KAJ8601882.1"/>
    </source>
</evidence>
<feature type="compositionally biased region" description="Acidic residues" evidence="1">
    <location>
        <begin position="590"/>
        <end position="599"/>
    </location>
</feature>
<feature type="compositionally biased region" description="Polar residues" evidence="1">
    <location>
        <begin position="204"/>
        <end position="224"/>
    </location>
</feature>
<accession>A0AAD7UDB7</accession>
<sequence length="1302" mass="141753">MSVDARVRDALARAADLIRTLRRDNAELEAANKGLKLELEEARKNDLKAEVERLKDELTAMQAQLKQRKPPRKRKTTTAKPRKRRKTDADRLMDQELDDVLNSVVEEDDDDEEVAAITSRSGPQKEPSIRDVQTTSEAAVPRVSAAPSSVTSRETTPSVGGSKASSAAEGGGDSLDDDGDDASTPAEVLRKPPTIENGGVETAKNGSSTRKGLPSRSVTPTSPAAGNKKAGGTTKRPASKRRKATKSAPGRMTAAAQLPSLFVNDADESVVDRSRPRSDGRVDAACASGDDLAEVSLAHRDDARQAAIERKVTRSSRADVDATRKPAVAPRASDLPSLLEDDDDSRRVGVGSAGEALLEVPSSRGEDEEKRPANVSNDVAVVTRESAKRSEATSDLLSSLLEESDDEDNDDNDDVVVVAGESAKRAGATSDLLPSLLEESDDDDDEDKRPERHDDEKRPERRASNEDNDDVILVAGESAKRAGATSDLLPSLLEESDDDDDDDEKRPERRASNEDNDDVILVAGESAKRAGATSDLLPSLLEESDDDDDDDDKRPERRASNEDNDDVVVVAGESAKRAGATTDLLPSLLEESDDDDDDDDKRPEMRASNDDDDDNVVVVTAESSKRTEARSNLLPSLLEESDDDDDDYERRASNDDDDDDNVLVTAESAKRTEATSDLLQESDDDDDDKLSEKDQALETRGRMERRADGDDEVMSDEVARKPGAPREIRSDKEYMQELCERLHTEYIGTGERSTAPRKGRKLEKEAALAHARRALRAASDREELAAALSCVNYGMTVHFPPFRVRKQSQHRAKIQAATANEKWSARHVVVEVLAWACGAGDSKAAAAAAADLFVSLASPTRLGRDTLFVAVRDVAHASLSWATWTGSLSEAFKRQLDDALAWHEAARPPEETMGDVFAALRDRLGLESEALGDGDVSAATKAIIRRSASWAREALKPDAPPLTTGIAAWLLVREDPLDAAAARARETLRAKLGPPEVARALLAAHSGEANDGACGAVVDWARRLPVAERAALPRRLLRRIADVCRRPRARVINLAGATRRRKAMARLALVHGLDLERCRAADAETNIPEKTVAATWSRGACETNARFDQSSRGLEYLDRAELPALSATERACAASHVEQWRRARGDGEPVIIFEDDVVLAPGFSQQARAALMDAPPDADLVLFGYFFPGAEIDDLRRQPAAVLRRFLRPSYFWGLHAYALFPKGAAKLLRHLPVDSPADVFVARLVHDRTLAAYAVRTKLAKQRTQTTSSIDHSNRDDPGVTFDPSKRITYDPLDDLASHVW</sequence>
<dbReference type="InterPro" id="IPR002654">
    <property type="entry name" value="Glyco_trans_25"/>
</dbReference>
<feature type="compositionally biased region" description="Basic and acidic residues" evidence="1">
    <location>
        <begin position="600"/>
        <end position="609"/>
    </location>
</feature>
<feature type="compositionally biased region" description="Acidic residues" evidence="1">
    <location>
        <begin position="542"/>
        <end position="551"/>
    </location>
</feature>
<feature type="region of interest" description="Disordered" evidence="1">
    <location>
        <begin position="308"/>
        <end position="732"/>
    </location>
</feature>
<feature type="compositionally biased region" description="Acidic residues" evidence="1">
    <location>
        <begin position="95"/>
        <end position="114"/>
    </location>
</feature>
<protein>
    <recommendedName>
        <fullName evidence="2">Glycosyl transferase family 25 domain-containing protein</fullName>
    </recommendedName>
</protein>
<feature type="compositionally biased region" description="Basic and acidic residues" evidence="1">
    <location>
        <begin position="270"/>
        <end position="282"/>
    </location>
</feature>
<reference evidence="3" key="1">
    <citation type="submission" date="2023-01" db="EMBL/GenBank/DDBJ databases">
        <title>Metagenome sequencing of chrysophaentin producing Chrysophaeum taylorii.</title>
        <authorList>
            <person name="Davison J."/>
            <person name="Bewley C."/>
        </authorList>
    </citation>
    <scope>NUCLEOTIDE SEQUENCE</scope>
    <source>
        <strain evidence="3">NIES-1699</strain>
    </source>
</reference>
<gene>
    <name evidence="3" type="ORF">CTAYLR_002636</name>
</gene>
<dbReference type="CDD" id="cd06532">
    <property type="entry name" value="Glyco_transf_25"/>
    <property type="match status" value="1"/>
</dbReference>
<proteinExistence type="predicted"/>
<feature type="compositionally biased region" description="Basic and acidic residues" evidence="1">
    <location>
        <begin position="717"/>
        <end position="732"/>
    </location>
</feature>
<name>A0AAD7UDB7_9STRA</name>
<keyword evidence="4" id="KW-1185">Reference proteome</keyword>
<feature type="compositionally biased region" description="Basic residues" evidence="1">
    <location>
        <begin position="66"/>
        <end position="86"/>
    </location>
</feature>
<feature type="compositionally biased region" description="Basic and acidic residues" evidence="1">
    <location>
        <begin position="308"/>
        <end position="324"/>
    </location>
</feature>
<feature type="compositionally biased region" description="Basic and acidic residues" evidence="1">
    <location>
        <begin position="690"/>
        <end position="708"/>
    </location>
</feature>
<dbReference type="Pfam" id="PF01755">
    <property type="entry name" value="Glyco_transf_25"/>
    <property type="match status" value="1"/>
</dbReference>
<dbReference type="Proteomes" id="UP001230188">
    <property type="component" value="Unassembled WGS sequence"/>
</dbReference>
<feature type="region of interest" description="Disordered" evidence="1">
    <location>
        <begin position="1265"/>
        <end position="1285"/>
    </location>
</feature>
<feature type="region of interest" description="Disordered" evidence="1">
    <location>
        <begin position="62"/>
        <end position="284"/>
    </location>
</feature>
<evidence type="ECO:0000259" key="2">
    <source>
        <dbReference type="Pfam" id="PF01755"/>
    </source>
</evidence>
<dbReference type="EMBL" id="JAQMWT010000398">
    <property type="protein sequence ID" value="KAJ8601882.1"/>
    <property type="molecule type" value="Genomic_DNA"/>
</dbReference>
<feature type="compositionally biased region" description="Acidic residues" evidence="1">
    <location>
        <begin position="402"/>
        <end position="414"/>
    </location>
</feature>
<feature type="compositionally biased region" description="Acidic residues" evidence="1">
    <location>
        <begin position="680"/>
        <end position="689"/>
    </location>
</feature>
<feature type="compositionally biased region" description="Acidic residues" evidence="1">
    <location>
        <begin position="494"/>
        <end position="503"/>
    </location>
</feature>
<feature type="compositionally biased region" description="Basic and acidic residues" evidence="1">
    <location>
        <begin position="552"/>
        <end position="561"/>
    </location>
</feature>
<comment type="caution">
    <text evidence="3">The sequence shown here is derived from an EMBL/GenBank/DDBJ whole genome shotgun (WGS) entry which is preliminary data.</text>
</comment>
<feature type="compositionally biased region" description="Basic and acidic residues" evidence="1">
    <location>
        <begin position="1273"/>
        <end position="1285"/>
    </location>
</feature>
<evidence type="ECO:0000256" key="1">
    <source>
        <dbReference type="SAM" id="MobiDB-lite"/>
    </source>
</evidence>
<feature type="compositionally biased region" description="Basic and acidic residues" evidence="1">
    <location>
        <begin position="447"/>
        <end position="465"/>
    </location>
</feature>
<evidence type="ECO:0000313" key="4">
    <source>
        <dbReference type="Proteomes" id="UP001230188"/>
    </source>
</evidence>
<organism evidence="3 4">
    <name type="scientific">Chrysophaeum taylorii</name>
    <dbReference type="NCBI Taxonomy" id="2483200"/>
    <lineage>
        <taxon>Eukaryota</taxon>
        <taxon>Sar</taxon>
        <taxon>Stramenopiles</taxon>
        <taxon>Ochrophyta</taxon>
        <taxon>Pelagophyceae</taxon>
        <taxon>Pelagomonadales</taxon>
        <taxon>Pelagomonadaceae</taxon>
        <taxon>Chrysophaeum</taxon>
    </lineage>
</organism>